<accession>A0A5D4XM04</accession>
<dbReference type="AlphaFoldDB" id="A0A5D4XM04"/>
<evidence type="ECO:0000313" key="4">
    <source>
        <dbReference type="Proteomes" id="UP000324973"/>
    </source>
</evidence>
<gene>
    <name evidence="3" type="ORF">FZO89_15845</name>
</gene>
<evidence type="ECO:0000256" key="1">
    <source>
        <dbReference type="SAM" id="MobiDB-lite"/>
    </source>
</evidence>
<feature type="chain" id="PRO_5023150095" evidence="2">
    <location>
        <begin position="37"/>
        <end position="144"/>
    </location>
</feature>
<comment type="caution">
    <text evidence="3">The sequence shown here is derived from an EMBL/GenBank/DDBJ whole genome shotgun (WGS) entry which is preliminary data.</text>
</comment>
<proteinExistence type="predicted"/>
<dbReference type="Proteomes" id="UP000324973">
    <property type="component" value="Unassembled WGS sequence"/>
</dbReference>
<feature type="region of interest" description="Disordered" evidence="1">
    <location>
        <begin position="77"/>
        <end position="99"/>
    </location>
</feature>
<protein>
    <submittedName>
        <fullName evidence="3">Uncharacterized protein</fullName>
    </submittedName>
</protein>
<dbReference type="RefSeq" id="WP_149104396.1">
    <property type="nucleotide sequence ID" value="NZ_VTFT01000002.1"/>
</dbReference>
<evidence type="ECO:0000256" key="2">
    <source>
        <dbReference type="SAM" id="SignalP"/>
    </source>
</evidence>
<organism evidence="3 4">
    <name type="scientific">Luteimonas viscosa</name>
    <dbReference type="NCBI Taxonomy" id="1132694"/>
    <lineage>
        <taxon>Bacteria</taxon>
        <taxon>Pseudomonadati</taxon>
        <taxon>Pseudomonadota</taxon>
        <taxon>Gammaproteobacteria</taxon>
        <taxon>Lysobacterales</taxon>
        <taxon>Lysobacteraceae</taxon>
        <taxon>Luteimonas</taxon>
    </lineage>
</organism>
<keyword evidence="2" id="KW-0732">Signal</keyword>
<feature type="signal peptide" evidence="2">
    <location>
        <begin position="1"/>
        <end position="36"/>
    </location>
</feature>
<reference evidence="3 4" key="1">
    <citation type="submission" date="2019-08" db="EMBL/GenBank/DDBJ databases">
        <title>Luteimonas viscosus sp. nov., isolated from soil of a sunflower field.</title>
        <authorList>
            <person name="Jianli Z."/>
            <person name="Ying Z."/>
        </authorList>
    </citation>
    <scope>NUCLEOTIDE SEQUENCE [LARGE SCALE GENOMIC DNA]</scope>
    <source>
        <strain evidence="3 4">XBU10</strain>
    </source>
</reference>
<keyword evidence="4" id="KW-1185">Reference proteome</keyword>
<evidence type="ECO:0000313" key="3">
    <source>
        <dbReference type="EMBL" id="TYT23700.1"/>
    </source>
</evidence>
<sequence>MARNLSGPLLRNPRRMPLPRILLPALIALTCCFATAMSHATTGTTPATEDAPAHVRCAQLRTGMNYREAMAIMGRAPDSTLSGHSAAGPGDDPPAGSFAIDFWHDHDADGRRLTTSMRYRGGVVEEVDCGRPDPAPAAAKPDGR</sequence>
<name>A0A5D4XM04_9GAMM</name>
<dbReference type="OrthoDB" id="9900059at2"/>
<dbReference type="EMBL" id="VTFT01000002">
    <property type="protein sequence ID" value="TYT23700.1"/>
    <property type="molecule type" value="Genomic_DNA"/>
</dbReference>